<comment type="caution">
    <text evidence="3">The sequence shown here is derived from an EMBL/GenBank/DDBJ whole genome shotgun (WGS) entry which is preliminary data.</text>
</comment>
<feature type="domain" description="FHA" evidence="2">
    <location>
        <begin position="22"/>
        <end position="87"/>
    </location>
</feature>
<proteinExistence type="predicted"/>
<dbReference type="EMBL" id="JAUFPU010000023">
    <property type="protein sequence ID" value="MDN3579203.1"/>
    <property type="molecule type" value="Genomic_DNA"/>
</dbReference>
<dbReference type="Proteomes" id="UP001180081">
    <property type="component" value="Unassembled WGS sequence"/>
</dbReference>
<feature type="region of interest" description="Disordered" evidence="1">
    <location>
        <begin position="381"/>
        <end position="407"/>
    </location>
</feature>
<dbReference type="CDD" id="cd00060">
    <property type="entry name" value="FHA"/>
    <property type="match status" value="1"/>
</dbReference>
<feature type="compositionally biased region" description="Pro residues" evidence="1">
    <location>
        <begin position="392"/>
        <end position="401"/>
    </location>
</feature>
<feature type="region of interest" description="Disordered" evidence="1">
    <location>
        <begin position="151"/>
        <end position="193"/>
    </location>
</feature>
<evidence type="ECO:0000313" key="3">
    <source>
        <dbReference type="EMBL" id="MDN3579203.1"/>
    </source>
</evidence>
<reference evidence="3" key="2">
    <citation type="submission" date="2023-06" db="EMBL/GenBank/DDBJ databases">
        <authorList>
            <person name="Lucena T."/>
            <person name="Sun Q."/>
        </authorList>
    </citation>
    <scope>NUCLEOTIDE SEQUENCE</scope>
    <source>
        <strain evidence="3">CECT 7703</strain>
    </source>
</reference>
<organism evidence="3 4">
    <name type="scientific">Chitinimonas viridis</name>
    <dbReference type="NCBI Taxonomy" id="664880"/>
    <lineage>
        <taxon>Bacteria</taxon>
        <taxon>Pseudomonadati</taxon>
        <taxon>Pseudomonadota</taxon>
        <taxon>Betaproteobacteria</taxon>
        <taxon>Neisseriales</taxon>
        <taxon>Chitinibacteraceae</taxon>
        <taxon>Chitinimonas</taxon>
    </lineage>
</organism>
<keyword evidence="4" id="KW-1185">Reference proteome</keyword>
<evidence type="ECO:0000256" key="1">
    <source>
        <dbReference type="SAM" id="MobiDB-lite"/>
    </source>
</evidence>
<dbReference type="InterPro" id="IPR008984">
    <property type="entry name" value="SMAD_FHA_dom_sf"/>
</dbReference>
<dbReference type="RefSeq" id="WP_290334523.1">
    <property type="nucleotide sequence ID" value="NZ_JAUFPU010000023.1"/>
</dbReference>
<dbReference type="InterPro" id="IPR000253">
    <property type="entry name" value="FHA_dom"/>
</dbReference>
<evidence type="ECO:0000313" key="4">
    <source>
        <dbReference type="Proteomes" id="UP001180081"/>
    </source>
</evidence>
<dbReference type="Pfam" id="PF00498">
    <property type="entry name" value="FHA"/>
    <property type="match status" value="1"/>
</dbReference>
<gene>
    <name evidence="3" type="ORF">QWZ03_20755</name>
</gene>
<name>A0ABT8BAC8_9NEIS</name>
<dbReference type="SUPFAM" id="SSF49879">
    <property type="entry name" value="SMAD/FHA domain"/>
    <property type="match status" value="1"/>
</dbReference>
<reference evidence="3" key="1">
    <citation type="journal article" date="2014" name="Int. J. Syst. Evol. Microbiol.">
        <title>Complete genome of a new Firmicutes species belonging to the dominant human colonic microbiota ('Ruminococcus bicirculans') reveals two chromosomes and a selective capacity to utilize plant glucans.</title>
        <authorList>
            <consortium name="NISC Comparative Sequencing Program"/>
            <person name="Wegmann U."/>
            <person name="Louis P."/>
            <person name="Goesmann A."/>
            <person name="Henrissat B."/>
            <person name="Duncan S.H."/>
            <person name="Flint H.J."/>
        </authorList>
    </citation>
    <scope>NUCLEOTIDE SEQUENCE</scope>
    <source>
        <strain evidence="3">CECT 7703</strain>
    </source>
</reference>
<feature type="region of interest" description="Disordered" evidence="1">
    <location>
        <begin position="205"/>
        <end position="237"/>
    </location>
</feature>
<sequence length="420" mass="42012">MLKLTLLTPPGADAYFDEDGGTVGRAPANHLVLSGDSNISQVHLAIEKLQDNWVLKDLGDLLPVFHNGKPLGYGSRANLSHGDSVRISGMELAVDLHASRPAAATVPAVALAPVAAAVAPIVVASAASTTVDPFDFGTLQPAAPAVNKPMVEPAAVPSTPPNSPAATAGSSVDPFDFGDLHASKPAASPPPAPVPAYVAPTAAAPASKPSSIDPFDFGDLTPPSQRINQPAPPPSHSYTGLDGLNTNTTPVSAPNTAALNDRGGSLGSMLGVGTPASSLTPVASTADSLDLLFGLQAGSSADPLAPGGIFDRYNQPSDAFLDLGTPTAPSVTQADHTPGIHSSVRLHGSAASPTIPMDDTISLPAPIVPDALPIEPAASLAEPEKTVEASPPVAPATPPAAPAAAPAADSLDALFGLDKP</sequence>
<accession>A0ABT8BAC8</accession>
<evidence type="ECO:0000259" key="2">
    <source>
        <dbReference type="Pfam" id="PF00498"/>
    </source>
</evidence>
<protein>
    <submittedName>
        <fullName evidence="3">FHA domain-containing protein</fullName>
    </submittedName>
</protein>
<dbReference type="Gene3D" id="2.60.200.20">
    <property type="match status" value="1"/>
</dbReference>